<dbReference type="Gramene" id="KQL25822">
    <property type="protein sequence ID" value="KQL25822"/>
    <property type="gene ID" value="SETIT_032066mg"/>
</dbReference>
<feature type="compositionally biased region" description="Basic and acidic residues" evidence="1">
    <location>
        <begin position="137"/>
        <end position="158"/>
    </location>
</feature>
<feature type="compositionally biased region" description="Low complexity" evidence="1">
    <location>
        <begin position="1"/>
        <end position="12"/>
    </location>
</feature>
<reference evidence="3" key="1">
    <citation type="journal article" date="2012" name="Nat. Biotechnol.">
        <title>Reference genome sequence of the model plant Setaria.</title>
        <authorList>
            <person name="Bennetzen J.L."/>
            <person name="Schmutz J."/>
            <person name="Wang H."/>
            <person name="Percifield R."/>
            <person name="Hawkins J."/>
            <person name="Pontaroli A.C."/>
            <person name="Estep M."/>
            <person name="Feng L."/>
            <person name="Vaughn J.N."/>
            <person name="Grimwood J."/>
            <person name="Jenkins J."/>
            <person name="Barry K."/>
            <person name="Lindquist E."/>
            <person name="Hellsten U."/>
            <person name="Deshpande S."/>
            <person name="Wang X."/>
            <person name="Wu X."/>
            <person name="Mitros T."/>
            <person name="Triplett J."/>
            <person name="Yang X."/>
            <person name="Ye C.Y."/>
            <person name="Mauro-Herrera M."/>
            <person name="Wang L."/>
            <person name="Li P."/>
            <person name="Sharma M."/>
            <person name="Sharma R."/>
            <person name="Ronald P.C."/>
            <person name="Panaud O."/>
            <person name="Kellogg E.A."/>
            <person name="Brutnell T.P."/>
            <person name="Doust A.N."/>
            <person name="Tuskan G.A."/>
            <person name="Rokhsar D."/>
            <person name="Devos K.M."/>
        </authorList>
    </citation>
    <scope>NUCLEOTIDE SEQUENCE [LARGE SCALE GENOMIC DNA]</scope>
    <source>
        <strain evidence="3">cv. Yugu1</strain>
    </source>
</reference>
<feature type="compositionally biased region" description="Low complexity" evidence="1">
    <location>
        <begin position="204"/>
        <end position="216"/>
    </location>
</feature>
<dbReference type="AlphaFoldDB" id="K3ZZN2"/>
<keyword evidence="3" id="KW-1185">Reference proteome</keyword>
<dbReference type="HOGENOM" id="CLU_1032099_0_0_1"/>
<reference evidence="2" key="2">
    <citation type="submission" date="2018-08" db="UniProtKB">
        <authorList>
            <consortium name="EnsemblPlants"/>
        </authorList>
    </citation>
    <scope>IDENTIFICATION</scope>
    <source>
        <strain evidence="2">Yugu1</strain>
    </source>
</reference>
<dbReference type="EMBL" id="AGNK02001254">
    <property type="status" value="NOT_ANNOTATED_CDS"/>
    <property type="molecule type" value="Genomic_DNA"/>
</dbReference>
<name>K3ZZN2_SETIT</name>
<dbReference type="Proteomes" id="UP000004995">
    <property type="component" value="Unassembled WGS sequence"/>
</dbReference>
<feature type="region of interest" description="Disordered" evidence="1">
    <location>
        <begin position="1"/>
        <end position="28"/>
    </location>
</feature>
<proteinExistence type="predicted"/>
<feature type="compositionally biased region" description="Basic and acidic residues" evidence="1">
    <location>
        <begin position="245"/>
        <end position="254"/>
    </location>
</feature>
<evidence type="ECO:0000313" key="3">
    <source>
        <dbReference type="Proteomes" id="UP000004995"/>
    </source>
</evidence>
<evidence type="ECO:0000256" key="1">
    <source>
        <dbReference type="SAM" id="MobiDB-lite"/>
    </source>
</evidence>
<dbReference type="EnsemblPlants" id="KQL25822">
    <property type="protein sequence ID" value="KQL25822"/>
    <property type="gene ID" value="SETIT_032066mg"/>
</dbReference>
<evidence type="ECO:0000313" key="2">
    <source>
        <dbReference type="EnsemblPlants" id="KQL25822"/>
    </source>
</evidence>
<feature type="compositionally biased region" description="Basic residues" evidence="1">
    <location>
        <begin position="171"/>
        <end position="193"/>
    </location>
</feature>
<sequence length="270" mass="28995">MQPNCPALSSSSHRLRLSTPLPPAPLRSHGDAASLLLLRHAEHPPGAPAQEAQALGAQELECSLHGPGATPSSTTPGGFIVHRLKVPTRLRRHPRAAASPSLFAAPHRLLSLHAAAGVLRPILGRFRVPVHPRRRRASEARDGGWCPHEDHDAKDRGGSRALAPSDDRVPHPRRIRGRLRRKLAARRSLRHRPGPAPTHQDGQALAAAHDSAAVPASVQRHQPERLRHHRHRGRRAEEGDASPAEADHGGEEPAPHPPRPLAGDGTPGPG</sequence>
<accession>K3ZZN2</accession>
<protein>
    <submittedName>
        <fullName evidence="2">Uncharacterized protein</fullName>
    </submittedName>
</protein>
<organism evidence="2 3">
    <name type="scientific">Setaria italica</name>
    <name type="common">Foxtail millet</name>
    <name type="synonym">Panicum italicum</name>
    <dbReference type="NCBI Taxonomy" id="4555"/>
    <lineage>
        <taxon>Eukaryota</taxon>
        <taxon>Viridiplantae</taxon>
        <taxon>Streptophyta</taxon>
        <taxon>Embryophyta</taxon>
        <taxon>Tracheophyta</taxon>
        <taxon>Spermatophyta</taxon>
        <taxon>Magnoliopsida</taxon>
        <taxon>Liliopsida</taxon>
        <taxon>Poales</taxon>
        <taxon>Poaceae</taxon>
        <taxon>PACMAD clade</taxon>
        <taxon>Panicoideae</taxon>
        <taxon>Panicodae</taxon>
        <taxon>Paniceae</taxon>
        <taxon>Cenchrinae</taxon>
        <taxon>Setaria</taxon>
    </lineage>
</organism>
<feature type="region of interest" description="Disordered" evidence="1">
    <location>
        <begin position="132"/>
        <end position="270"/>
    </location>
</feature>
<dbReference type="InParanoid" id="K3ZZN2"/>